<sequence length="2201" mass="240980">MSPLLSIYLLFIFNFISYTSSTSHFCNITAIETKESGCPENYEDKQEQEWTLDLEALCDEPEPDQDLIQRRLSEKRPEEQCLFRRLTYTPACCDGWTGRECNEKLSRSKRQIQPVNEYFRIEYSTDDDFKINELFTPPHLFTLTRRQLIYPTISIHFTKGPIDLIAIQLTTQNTSASMLGEITAHVTSENGNVTQLQSKSGVISFEQCLRAHSIRLELSNLSISATAIVKANITVCAATLPCNCTPLHDIMNDMTLLDRIEVNDAQQQHPTLNEMMTQNNLGFNSSSKPFVIQVFFQKLMHIAKISVLTPKSNVKQIRLLYLNDSGQPIIEKGLQNWTATYLSVYNRVNNSIDYLCPNYTFRGIQVELVHTENSQSVYNATLQVFVRNCMGLGGHGIKSKKPMCNETNTIRAGNLDSFSSPDSVSDMSQAYEDFKGENFNTPNARIEVRFKRPNLASISKIEIQTKHAKYPSNIKQMEVTYIDANGSLINDTNGQLIHSVSPVDKPIIEEYHDGIRGLNIRILKTDKNDVAKRFRLLVKGCYTAATIPTACPTIIDLLATPSNTIISSNLNNQTQSVEQLATASNPFSATSGEAKLQLALVTQTIDVLSTISVTGKNLQNIAIILYDAFYNPTEYSVTSGEVLTGNFESIEKIEVIATTTDGQLARDVKLAMTGCYTPKKLWSKAQIEDLITTTKPSTTVKRMCTTKNILLPSNVLEYYSRDSDTEFIKAYENKTGENFKVQQPTVLAKFKSGMVNVTRIYVQKNYSIYPSNIQQISVVYLGYKYEPIKYPNGSVIELISPNDSATIDDYRTEIRGLQVKILNTTGGTPQRFRLVVVGCFVPDAVHYMAIPVAPGVQQSSTEKPLYCPTIIDLLATPSNTIISSNLNNQTQSVEQLATASNPFSATSGEAKLQLALVTQTIDVLSTISVTGKNLQNIAIILYDAFYNPTEYSVTSGEVLTGNFESIEKIEVIATTTDGQLARDVKLAMTGCYTPKKLWSKAQIEDLITTTTIPSTSTRIQGPCNISNILQPTNMAVYSSVDSMSTFTKGYENTRGENFVLSTTPTITAIFRGLVTITDVDLQKEYNGTSTNINKFEYYYIASDGKPLKDPITNQIVKFTTLDGQLSIHDKKRIGINVKGLHVTVLKTSDGYPRNFRLRVFGCYTPSKKEKKFRVTLYKENGKVYLGSSVTQLVFATISGTTVDSSQGRTTNINQIEMTYKTLNGSTLTYPNNGSEIVVRQLSNDTSIHVDPPRCNIRGMDIRILNTTDGQLAKNFRLLVFGCYAPIMERPMTTATVPGIVTSLSNAPSVSQTTEALVTPTSSGAMAPLTSYGALQPTSSVAPHPSGSSSYNQPIIGTTQNLTQTTDKPADLMTMPSTSTMSIYASSILPQGRSRSSDNSTTSAPAQHSSSQTTSKIMTQPQLTGGITASPGQNNTPSGPTPHDQPTNAITQTTLTQNHELATTPSDATNNKYTSNNLPQGRSRPSDDSTTTATGDQPTSQMPLTSDGTPQQTGSVAGSSPHDQPTTAVTQTTLPQNHELSTTPTDATNNKYTSNNLPQGRSRPSDDSTTTANGDQPTPQTSSTSDGTPQQTSSVAGSSPHDQPTTAVTQLTSGISTLPGQTTPPSGSSPHDQPTTAVTQLTSGISTLPGTTTPCQEMQIMTDISILSRIQVQPVDIPHKEELSPAGNGHTFLPDEKHPIFVIDLPKSAQVNHVELPQNKPDSNIEKMEVIFYDDHGNVIYSNVTGTKVDYTQLPHHKRTKKIEIRVTQTTNNQSPHSVTISVVACLELATSVTPISSGATTPLTSYGTPQQTSSVAGSSPHDQPTTAVTQLTSGISTLPGQTTPPSGASLTPVSSEAVTTSGGRCLTLNAFAENVSVVEPEGVTEITNGVVVVVGLVIRTNGTGWTPVSQFSSLVVDFRHPVELSRIRLLADNLKEWRFYYQTASDVFPRWKSYVNSSIFSTNDVTLSSTLDVTKIRITPVNSGAANIRLEVFGCFPHADHTMTYTTSHTFTTSASVTCTYPKWTEWTSCTHTCGLGVQIRQRSNTNINVMCDGPFFEQQACFHKPCPCVVSEVFFHRVFNSTAPSNVEVGYIEKDGRPGFKGFEKVFIGDIVNAGTVIRTKDDCITTYCTSDGLKTTENQCVANKTKLTCDVVQYDQKRLELDTCVSRESIALERCAGFCDSHHRYGPALYMNGAPQLEK</sequence>
<dbReference type="Proteomes" id="UP000682733">
    <property type="component" value="Unassembled WGS sequence"/>
</dbReference>
<name>A0A8S2GN29_9BILA</name>
<feature type="compositionally biased region" description="Polar residues" evidence="1">
    <location>
        <begin position="1350"/>
        <end position="1366"/>
    </location>
</feature>
<feature type="non-terminal residue" evidence="4">
    <location>
        <position position="1"/>
    </location>
</feature>
<feature type="region of interest" description="Disordered" evidence="1">
    <location>
        <begin position="1389"/>
        <end position="1448"/>
    </location>
</feature>
<proteinExistence type="predicted"/>
<gene>
    <name evidence="3" type="ORF">OVA965_LOCUS2460</name>
    <name evidence="4" type="ORF">TMI583_LOCUS2460</name>
</gene>
<dbReference type="PROSITE" id="PS50092">
    <property type="entry name" value="TSP1"/>
    <property type="match status" value="1"/>
</dbReference>
<evidence type="ECO:0000313" key="3">
    <source>
        <dbReference type="EMBL" id="CAF0759262.1"/>
    </source>
</evidence>
<feature type="compositionally biased region" description="Low complexity" evidence="1">
    <location>
        <begin position="1338"/>
        <end position="1349"/>
    </location>
</feature>
<feature type="chain" id="PRO_5036273571" evidence="2">
    <location>
        <begin position="22"/>
        <end position="2201"/>
    </location>
</feature>
<feature type="compositionally biased region" description="Polar residues" evidence="1">
    <location>
        <begin position="1487"/>
        <end position="1558"/>
    </location>
</feature>
<feature type="signal peptide" evidence="2">
    <location>
        <begin position="1"/>
        <end position="21"/>
    </location>
</feature>
<feature type="compositionally biased region" description="Polar residues" evidence="1">
    <location>
        <begin position="1566"/>
        <end position="1614"/>
    </location>
</feature>
<feature type="region of interest" description="Disordered" evidence="1">
    <location>
        <begin position="1460"/>
        <end position="1636"/>
    </location>
</feature>
<dbReference type="SMART" id="SM00209">
    <property type="entry name" value="TSP1"/>
    <property type="match status" value="1"/>
</dbReference>
<feature type="region of interest" description="Disordered" evidence="1">
    <location>
        <begin position="1797"/>
        <end position="1855"/>
    </location>
</feature>
<dbReference type="InterPro" id="IPR036383">
    <property type="entry name" value="TSP1_rpt_sf"/>
</dbReference>
<dbReference type="EMBL" id="CAJOBA010000526">
    <property type="protein sequence ID" value="CAF3538924.1"/>
    <property type="molecule type" value="Genomic_DNA"/>
</dbReference>
<feature type="region of interest" description="Disordered" evidence="1">
    <location>
        <begin position="1335"/>
        <end position="1374"/>
    </location>
</feature>
<dbReference type="SUPFAM" id="SSF82895">
    <property type="entry name" value="TSP-1 type 1 repeat"/>
    <property type="match status" value="1"/>
</dbReference>
<feature type="compositionally biased region" description="Polar residues" evidence="1">
    <location>
        <begin position="1460"/>
        <end position="1479"/>
    </location>
</feature>
<evidence type="ECO:0000313" key="4">
    <source>
        <dbReference type="EMBL" id="CAF3538924.1"/>
    </source>
</evidence>
<dbReference type="Pfam" id="PF00090">
    <property type="entry name" value="TSP_1"/>
    <property type="match status" value="1"/>
</dbReference>
<dbReference type="Gene3D" id="2.20.100.10">
    <property type="entry name" value="Thrombospondin type-1 (TSP1) repeat"/>
    <property type="match status" value="1"/>
</dbReference>
<dbReference type="Proteomes" id="UP000677228">
    <property type="component" value="Unassembled WGS sequence"/>
</dbReference>
<evidence type="ECO:0000313" key="5">
    <source>
        <dbReference type="Proteomes" id="UP000682733"/>
    </source>
</evidence>
<dbReference type="EMBL" id="CAJNOK010000526">
    <property type="protein sequence ID" value="CAF0759262.1"/>
    <property type="molecule type" value="Genomic_DNA"/>
</dbReference>
<keyword evidence="2" id="KW-0732">Signal</keyword>
<reference evidence="4" key="1">
    <citation type="submission" date="2021-02" db="EMBL/GenBank/DDBJ databases">
        <authorList>
            <person name="Nowell W R."/>
        </authorList>
    </citation>
    <scope>NUCLEOTIDE SEQUENCE</scope>
</reference>
<accession>A0A8S2GN29</accession>
<evidence type="ECO:0000256" key="1">
    <source>
        <dbReference type="SAM" id="MobiDB-lite"/>
    </source>
</evidence>
<comment type="caution">
    <text evidence="4">The sequence shown here is derived from an EMBL/GenBank/DDBJ whole genome shotgun (WGS) entry which is preliminary data.</text>
</comment>
<dbReference type="InterPro" id="IPR000884">
    <property type="entry name" value="TSP1_rpt"/>
</dbReference>
<organism evidence="4 5">
    <name type="scientific">Didymodactylos carnosus</name>
    <dbReference type="NCBI Taxonomy" id="1234261"/>
    <lineage>
        <taxon>Eukaryota</taxon>
        <taxon>Metazoa</taxon>
        <taxon>Spiralia</taxon>
        <taxon>Gnathifera</taxon>
        <taxon>Rotifera</taxon>
        <taxon>Eurotatoria</taxon>
        <taxon>Bdelloidea</taxon>
        <taxon>Philodinida</taxon>
        <taxon>Philodinidae</taxon>
        <taxon>Didymodactylos</taxon>
    </lineage>
</organism>
<evidence type="ECO:0000256" key="2">
    <source>
        <dbReference type="SAM" id="SignalP"/>
    </source>
</evidence>
<feature type="compositionally biased region" description="Low complexity" evidence="1">
    <location>
        <begin position="1615"/>
        <end position="1629"/>
    </location>
</feature>
<protein>
    <submittedName>
        <fullName evidence="4">Uncharacterized protein</fullName>
    </submittedName>
</protein>